<protein>
    <submittedName>
        <fullName evidence="1">Uncharacterized protein</fullName>
    </submittedName>
</protein>
<proteinExistence type="predicted"/>
<name>A0A010T8H9_PSEFL</name>
<sequence>MLLNKPEHELRSDFQNLASDLRWSAVELKAIAERLRQAGNEIDAEALLKTCQVLETAEERLAIYASEVKAHRIHLE</sequence>
<evidence type="ECO:0000313" key="1">
    <source>
        <dbReference type="EMBL" id="EXF93702.1"/>
    </source>
</evidence>
<dbReference type="AlphaFoldDB" id="A0A010T8H9"/>
<gene>
    <name evidence="1" type="ORF">HK44_008595</name>
</gene>
<dbReference type="PATRIC" id="fig|1042209.11.peg.4107"/>
<accession>A0A010T8H9</accession>
<dbReference type="HOGENOM" id="CLU_196799_0_0_6"/>
<dbReference type="Proteomes" id="UP000022611">
    <property type="component" value="Unassembled WGS sequence"/>
</dbReference>
<dbReference type="RefSeq" id="WP_019690013.1">
    <property type="nucleotide sequence ID" value="NZ_AFOY02000015.1"/>
</dbReference>
<reference evidence="1 2" key="1">
    <citation type="journal article" date="2011" name="J. Bacteriol.">
        <title>Draft genome sequence of the polycyclic aromatic hydrocarbon-degrading, genetically engineered bioluminescent bioreporter Pseudomonas fluorescens HK44.</title>
        <authorList>
            <person name="Chauhan A."/>
            <person name="Layton A.C."/>
            <person name="Williams D.E."/>
            <person name="Smartt A.E."/>
            <person name="Ripp S."/>
            <person name="Karpinets T.V."/>
            <person name="Brown S.D."/>
            <person name="Sayler G.S."/>
        </authorList>
    </citation>
    <scope>NUCLEOTIDE SEQUENCE [LARGE SCALE GENOMIC DNA]</scope>
    <source>
        <strain evidence="1 2">HK44</strain>
    </source>
</reference>
<dbReference type="EMBL" id="AFOY02000015">
    <property type="protein sequence ID" value="EXF93702.1"/>
    <property type="molecule type" value="Genomic_DNA"/>
</dbReference>
<dbReference type="OrthoDB" id="6984782at2"/>
<organism evidence="1 2">
    <name type="scientific">Pseudomonas fluorescens HK44</name>
    <dbReference type="NCBI Taxonomy" id="1042209"/>
    <lineage>
        <taxon>Bacteria</taxon>
        <taxon>Pseudomonadati</taxon>
        <taxon>Pseudomonadota</taxon>
        <taxon>Gammaproteobacteria</taxon>
        <taxon>Pseudomonadales</taxon>
        <taxon>Pseudomonadaceae</taxon>
        <taxon>Pseudomonas</taxon>
    </lineage>
</organism>
<evidence type="ECO:0000313" key="2">
    <source>
        <dbReference type="Proteomes" id="UP000022611"/>
    </source>
</evidence>
<comment type="caution">
    <text evidence="1">The sequence shown here is derived from an EMBL/GenBank/DDBJ whole genome shotgun (WGS) entry which is preliminary data.</text>
</comment>